<protein>
    <submittedName>
        <fullName evidence="1">Uncharacterized protein</fullName>
    </submittedName>
</protein>
<reference evidence="1" key="2">
    <citation type="submission" date="2023-05" db="EMBL/GenBank/DDBJ databases">
        <authorList>
            <person name="Fouks B."/>
        </authorList>
    </citation>
    <scope>NUCLEOTIDE SEQUENCE</scope>
    <source>
        <strain evidence="1">Stay&amp;Tobe</strain>
        <tissue evidence="1">Testes</tissue>
    </source>
</reference>
<organism evidence="1 2">
    <name type="scientific">Diploptera punctata</name>
    <name type="common">Pacific beetle cockroach</name>
    <dbReference type="NCBI Taxonomy" id="6984"/>
    <lineage>
        <taxon>Eukaryota</taxon>
        <taxon>Metazoa</taxon>
        <taxon>Ecdysozoa</taxon>
        <taxon>Arthropoda</taxon>
        <taxon>Hexapoda</taxon>
        <taxon>Insecta</taxon>
        <taxon>Pterygota</taxon>
        <taxon>Neoptera</taxon>
        <taxon>Polyneoptera</taxon>
        <taxon>Dictyoptera</taxon>
        <taxon>Blattodea</taxon>
        <taxon>Blaberoidea</taxon>
        <taxon>Blaberidae</taxon>
        <taxon>Diplopterinae</taxon>
        <taxon>Diploptera</taxon>
    </lineage>
</organism>
<evidence type="ECO:0000313" key="2">
    <source>
        <dbReference type="Proteomes" id="UP001233999"/>
    </source>
</evidence>
<feature type="non-terminal residue" evidence="1">
    <location>
        <position position="1"/>
    </location>
</feature>
<gene>
    <name evidence="1" type="ORF">L9F63_021489</name>
</gene>
<dbReference type="EMBL" id="JASPKZ010007449">
    <property type="protein sequence ID" value="KAJ9584192.1"/>
    <property type="molecule type" value="Genomic_DNA"/>
</dbReference>
<keyword evidence="2" id="KW-1185">Reference proteome</keyword>
<dbReference type="AlphaFoldDB" id="A0AAD7ZQ97"/>
<dbReference type="Proteomes" id="UP001233999">
    <property type="component" value="Unassembled WGS sequence"/>
</dbReference>
<accession>A0AAD7ZQ97</accession>
<feature type="non-terminal residue" evidence="1">
    <location>
        <position position="60"/>
    </location>
</feature>
<proteinExistence type="predicted"/>
<comment type="caution">
    <text evidence="1">The sequence shown here is derived from an EMBL/GenBank/DDBJ whole genome shotgun (WGS) entry which is preliminary data.</text>
</comment>
<evidence type="ECO:0000313" key="1">
    <source>
        <dbReference type="EMBL" id="KAJ9584192.1"/>
    </source>
</evidence>
<sequence length="60" mass="6661">FHTILTDGGVIICEFHMILTDGGVRCSYALSRLMNAVFTTIKVKNGLEYVLLTPNFISLL</sequence>
<reference evidence="1" key="1">
    <citation type="journal article" date="2023" name="IScience">
        <title>Live-bearing cockroach genome reveals convergent evolutionary mechanisms linked to viviparity in insects and beyond.</title>
        <authorList>
            <person name="Fouks B."/>
            <person name="Harrison M.C."/>
            <person name="Mikhailova A.A."/>
            <person name="Marchal E."/>
            <person name="English S."/>
            <person name="Carruthers M."/>
            <person name="Jennings E.C."/>
            <person name="Chiamaka E.L."/>
            <person name="Frigard R.A."/>
            <person name="Pippel M."/>
            <person name="Attardo G.M."/>
            <person name="Benoit J.B."/>
            <person name="Bornberg-Bauer E."/>
            <person name="Tobe S.S."/>
        </authorList>
    </citation>
    <scope>NUCLEOTIDE SEQUENCE</scope>
    <source>
        <strain evidence="1">Stay&amp;Tobe</strain>
    </source>
</reference>
<name>A0AAD7ZQ97_DIPPU</name>